<reference evidence="1 2" key="1">
    <citation type="submission" date="2012-05" db="EMBL/GenBank/DDBJ databases">
        <authorList>
            <person name="Weinstock G."/>
            <person name="Sodergren E."/>
            <person name="Lobos E.A."/>
            <person name="Fulton L."/>
            <person name="Fulton R."/>
            <person name="Courtney L."/>
            <person name="Fronick C."/>
            <person name="O'Laughlin M."/>
            <person name="Godfrey J."/>
            <person name="Wilson R.M."/>
            <person name="Miner T."/>
            <person name="Farmer C."/>
            <person name="Delehaunty K."/>
            <person name="Cordes M."/>
            <person name="Minx P."/>
            <person name="Tomlinson C."/>
            <person name="Chen J."/>
            <person name="Wollam A."/>
            <person name="Pepin K.H."/>
            <person name="Bhonagiri V."/>
            <person name="Zhang X."/>
            <person name="Suruliraj S."/>
            <person name="Warren W."/>
            <person name="Mitreva M."/>
            <person name="Mardis E.R."/>
            <person name="Wilson R.K."/>
        </authorList>
    </citation>
    <scope>NUCLEOTIDE SEQUENCE [LARGE SCALE GENOMIC DNA]</scope>
    <source>
        <strain evidence="1 2">F0235</strain>
    </source>
</reference>
<comment type="caution">
    <text evidence="1">The sequence shown here is derived from an EMBL/GenBank/DDBJ whole genome shotgun (WGS) entry which is preliminary data.</text>
</comment>
<protein>
    <submittedName>
        <fullName evidence="1">Uncharacterized protein</fullName>
    </submittedName>
</protein>
<dbReference type="AlphaFoldDB" id="L1MDJ0"/>
<dbReference type="EMBL" id="AMEM01000030">
    <property type="protein sequence ID" value="EKX89021.1"/>
    <property type="molecule type" value="Genomic_DNA"/>
</dbReference>
<sequence>MGCWGTADLFIQRELSDMNIGGGEVSGCVCRRIYSLRFQVQFLLS</sequence>
<organism evidence="1 2">
    <name type="scientific">Corynebacterium durum F0235</name>
    <dbReference type="NCBI Taxonomy" id="1035195"/>
    <lineage>
        <taxon>Bacteria</taxon>
        <taxon>Bacillati</taxon>
        <taxon>Actinomycetota</taxon>
        <taxon>Actinomycetes</taxon>
        <taxon>Mycobacteriales</taxon>
        <taxon>Corynebacteriaceae</taxon>
        <taxon>Corynebacterium</taxon>
    </lineage>
</organism>
<gene>
    <name evidence="1" type="ORF">HMPREF9997_02026</name>
</gene>
<evidence type="ECO:0000313" key="2">
    <source>
        <dbReference type="Proteomes" id="UP000010445"/>
    </source>
</evidence>
<accession>L1MDJ0</accession>
<dbReference type="HOGENOM" id="CLU_3198626_0_0_11"/>
<keyword evidence="2" id="KW-1185">Reference proteome</keyword>
<name>L1MDJ0_9CORY</name>
<proteinExistence type="predicted"/>
<dbReference type="Proteomes" id="UP000010445">
    <property type="component" value="Unassembled WGS sequence"/>
</dbReference>
<evidence type="ECO:0000313" key="1">
    <source>
        <dbReference type="EMBL" id="EKX89021.1"/>
    </source>
</evidence>
<dbReference type="STRING" id="1035195.HMPREF9997_02026"/>